<accession>E9HKC9</accession>
<dbReference type="Proteomes" id="UP000000305">
    <property type="component" value="Unassembled WGS sequence"/>
</dbReference>
<organism evidence="2 3">
    <name type="scientific">Daphnia pulex</name>
    <name type="common">Water flea</name>
    <dbReference type="NCBI Taxonomy" id="6669"/>
    <lineage>
        <taxon>Eukaryota</taxon>
        <taxon>Metazoa</taxon>
        <taxon>Ecdysozoa</taxon>
        <taxon>Arthropoda</taxon>
        <taxon>Crustacea</taxon>
        <taxon>Branchiopoda</taxon>
        <taxon>Diplostraca</taxon>
        <taxon>Cladocera</taxon>
        <taxon>Anomopoda</taxon>
        <taxon>Daphniidae</taxon>
        <taxon>Daphnia</taxon>
    </lineage>
</organism>
<evidence type="ECO:0000256" key="1">
    <source>
        <dbReference type="SAM" id="MobiDB-lite"/>
    </source>
</evidence>
<reference evidence="2 3" key="1">
    <citation type="journal article" date="2011" name="Science">
        <title>The ecoresponsive genome of Daphnia pulex.</title>
        <authorList>
            <person name="Colbourne J.K."/>
            <person name="Pfrender M.E."/>
            <person name="Gilbert D."/>
            <person name="Thomas W.K."/>
            <person name="Tucker A."/>
            <person name="Oakley T.H."/>
            <person name="Tokishita S."/>
            <person name="Aerts A."/>
            <person name="Arnold G.J."/>
            <person name="Basu M.K."/>
            <person name="Bauer D.J."/>
            <person name="Caceres C.E."/>
            <person name="Carmel L."/>
            <person name="Casola C."/>
            <person name="Choi J.H."/>
            <person name="Detter J.C."/>
            <person name="Dong Q."/>
            <person name="Dusheyko S."/>
            <person name="Eads B.D."/>
            <person name="Frohlich T."/>
            <person name="Geiler-Samerotte K.A."/>
            <person name="Gerlach D."/>
            <person name="Hatcher P."/>
            <person name="Jogdeo S."/>
            <person name="Krijgsveld J."/>
            <person name="Kriventseva E.V."/>
            <person name="Kultz D."/>
            <person name="Laforsch C."/>
            <person name="Lindquist E."/>
            <person name="Lopez J."/>
            <person name="Manak J.R."/>
            <person name="Muller J."/>
            <person name="Pangilinan J."/>
            <person name="Patwardhan R.P."/>
            <person name="Pitluck S."/>
            <person name="Pritham E.J."/>
            <person name="Rechtsteiner A."/>
            <person name="Rho M."/>
            <person name="Rogozin I.B."/>
            <person name="Sakarya O."/>
            <person name="Salamov A."/>
            <person name="Schaack S."/>
            <person name="Shapiro H."/>
            <person name="Shiga Y."/>
            <person name="Skalitzky C."/>
            <person name="Smith Z."/>
            <person name="Souvorov A."/>
            <person name="Sung W."/>
            <person name="Tang Z."/>
            <person name="Tsuchiya D."/>
            <person name="Tu H."/>
            <person name="Vos H."/>
            <person name="Wang M."/>
            <person name="Wolf Y.I."/>
            <person name="Yamagata H."/>
            <person name="Yamada T."/>
            <person name="Ye Y."/>
            <person name="Shaw J.R."/>
            <person name="Andrews J."/>
            <person name="Crease T.J."/>
            <person name="Tang H."/>
            <person name="Lucas S.M."/>
            <person name="Robertson H.M."/>
            <person name="Bork P."/>
            <person name="Koonin E.V."/>
            <person name="Zdobnov E.M."/>
            <person name="Grigoriev I.V."/>
            <person name="Lynch M."/>
            <person name="Boore J.L."/>
        </authorList>
    </citation>
    <scope>NUCLEOTIDE SEQUENCE [LARGE SCALE GENOMIC DNA]</scope>
</reference>
<dbReference type="AlphaFoldDB" id="E9HKC9"/>
<feature type="region of interest" description="Disordered" evidence="1">
    <location>
        <begin position="70"/>
        <end position="175"/>
    </location>
</feature>
<dbReference type="EMBL" id="GL732668">
    <property type="protein sequence ID" value="EFX67761.1"/>
    <property type="molecule type" value="Genomic_DNA"/>
</dbReference>
<dbReference type="KEGG" id="dpx:DAPPUDRAFT_115138"/>
<sequence length="175" mass="19073">MYSKKLKYRQEKSKNQESTAAASKAPARLGGTTSKAEEKLAGTEEEQKQKRRIFQWDNYGKIPLARATAVTSATDWPPIGSQEEDSQCKPPAPIPAGIRPVANPTITAYQDPKEPTTEVPKRRTRSENGNLCHWSHTSTYSDVSTAPRSTQGGIAPCPEFNPSVFQRGKGPSSGA</sequence>
<evidence type="ECO:0000313" key="2">
    <source>
        <dbReference type="EMBL" id="EFX67761.1"/>
    </source>
</evidence>
<dbReference type="HOGENOM" id="CLU_1534093_0_0_1"/>
<protein>
    <submittedName>
        <fullName evidence="2">Uncharacterized protein</fullName>
    </submittedName>
</protein>
<keyword evidence="3" id="KW-1185">Reference proteome</keyword>
<feature type="region of interest" description="Disordered" evidence="1">
    <location>
        <begin position="1"/>
        <end position="52"/>
    </location>
</feature>
<feature type="compositionally biased region" description="Basic and acidic residues" evidence="1">
    <location>
        <begin position="111"/>
        <end position="121"/>
    </location>
</feature>
<evidence type="ECO:0000313" key="3">
    <source>
        <dbReference type="Proteomes" id="UP000000305"/>
    </source>
</evidence>
<feature type="compositionally biased region" description="Basic and acidic residues" evidence="1">
    <location>
        <begin position="35"/>
        <end position="48"/>
    </location>
</feature>
<gene>
    <name evidence="2" type="ORF">DAPPUDRAFT_115138</name>
</gene>
<proteinExistence type="predicted"/>
<feature type="compositionally biased region" description="Polar residues" evidence="1">
    <location>
        <begin position="135"/>
        <end position="152"/>
    </location>
</feature>
<name>E9HKC9_DAPPU</name>
<dbReference type="InParanoid" id="E9HKC9"/>